<feature type="compositionally biased region" description="Low complexity" evidence="1">
    <location>
        <begin position="153"/>
        <end position="163"/>
    </location>
</feature>
<dbReference type="AlphaFoldDB" id="A0A9X9WNA6"/>
<sequence length="163" mass="17570">MTKTRTFIAAICGIAIAGPALADGCLRPEERSALDVRALQSYLMVSALQCRQAEPYNQFMRRFGGDLANANRTAAVHFTRTYGGQGRTRQDSFNTTLANEHSEDAIRSGSFFCTDATALFAQALATPSSDLAKFAAERNIPQSYTPGECGATPARPAARASRR</sequence>
<dbReference type="RefSeq" id="WP_168043947.1">
    <property type="nucleotide sequence ID" value="NZ_JAAEDK010000066.1"/>
</dbReference>
<evidence type="ECO:0008006" key="7">
    <source>
        <dbReference type="Google" id="ProtNLM"/>
    </source>
</evidence>
<evidence type="ECO:0000313" key="5">
    <source>
        <dbReference type="Proteomes" id="UP000746741"/>
    </source>
</evidence>
<evidence type="ECO:0000313" key="4">
    <source>
        <dbReference type="EMBL" id="NKE20037.1"/>
    </source>
</evidence>
<keyword evidence="2" id="KW-0732">Signal</keyword>
<comment type="caution">
    <text evidence="3">The sequence shown here is derived from an EMBL/GenBank/DDBJ whole genome shotgun (WGS) entry which is preliminary data.</text>
</comment>
<name>A0A9X9WNA6_9PROT</name>
<protein>
    <recommendedName>
        <fullName evidence="7">DUF5333 domain-containing protein</fullName>
    </recommendedName>
</protein>
<evidence type="ECO:0000256" key="2">
    <source>
        <dbReference type="SAM" id="SignalP"/>
    </source>
</evidence>
<evidence type="ECO:0000256" key="1">
    <source>
        <dbReference type="SAM" id="MobiDB-lite"/>
    </source>
</evidence>
<evidence type="ECO:0000313" key="3">
    <source>
        <dbReference type="EMBL" id="MBR0661816.1"/>
    </source>
</evidence>
<evidence type="ECO:0000313" key="6">
    <source>
        <dbReference type="Proteomes" id="UP001138708"/>
    </source>
</evidence>
<dbReference type="Proteomes" id="UP001138708">
    <property type="component" value="Unassembled WGS sequence"/>
</dbReference>
<gene>
    <name evidence="4" type="ORF">GWK15_23990</name>
    <name evidence="3" type="ORF">GXW75_21350</name>
</gene>
<accession>A0A9X9WNA6</accession>
<feature type="chain" id="PRO_5040800809" description="DUF5333 domain-containing protein" evidence="2">
    <location>
        <begin position="23"/>
        <end position="163"/>
    </location>
</feature>
<reference evidence="3" key="1">
    <citation type="submission" date="2020-01" db="EMBL/GenBank/DDBJ databases">
        <authorList>
            <person name="Rat A."/>
        </authorList>
    </citation>
    <scope>NUCLEOTIDE SEQUENCE</scope>
    <source>
        <strain evidence="3">LMG 31161</strain>
    </source>
</reference>
<feature type="signal peptide" evidence="2">
    <location>
        <begin position="1"/>
        <end position="22"/>
    </location>
</feature>
<dbReference type="Proteomes" id="UP000746741">
    <property type="component" value="Unassembled WGS sequence"/>
</dbReference>
<feature type="region of interest" description="Disordered" evidence="1">
    <location>
        <begin position="142"/>
        <end position="163"/>
    </location>
</feature>
<organism evidence="3 6">
    <name type="scientific">Neoroseomonas oryzicola</name>
    <dbReference type="NCBI Taxonomy" id="535904"/>
    <lineage>
        <taxon>Bacteria</taxon>
        <taxon>Pseudomonadati</taxon>
        <taxon>Pseudomonadota</taxon>
        <taxon>Alphaproteobacteria</taxon>
        <taxon>Acetobacterales</taxon>
        <taxon>Acetobacteraceae</taxon>
        <taxon>Neoroseomonas</taxon>
    </lineage>
</organism>
<dbReference type="EMBL" id="JAAEDK010000066">
    <property type="protein sequence ID" value="MBR0661816.1"/>
    <property type="molecule type" value="Genomic_DNA"/>
</dbReference>
<reference evidence="4 5" key="2">
    <citation type="submission" date="2020-02" db="EMBL/GenBank/DDBJ databases">
        <authorList>
            <person name="Sun Q."/>
            <person name="Inoue M."/>
        </authorList>
    </citation>
    <scope>NUCLEOTIDE SEQUENCE [LARGE SCALE GENOMIC DNA]</scope>
    <source>
        <strain evidence="4 5">KCTC 22478</strain>
    </source>
</reference>
<reference evidence="3" key="3">
    <citation type="journal article" date="2021" name="Syst. Appl. Microbiol.">
        <title>Roseomonas hellenica sp. nov., isolated from roots of wild-growing Alkanna tinctoria.</title>
        <authorList>
            <person name="Rat A."/>
            <person name="Naranjo H.D."/>
            <person name="Lebbe L."/>
            <person name="Cnockaert M."/>
            <person name="Krigas N."/>
            <person name="Grigoriadou K."/>
            <person name="Maloupa E."/>
            <person name="Willems A."/>
        </authorList>
    </citation>
    <scope>NUCLEOTIDE SEQUENCE</scope>
    <source>
        <strain evidence="3">LMG 31161</strain>
    </source>
</reference>
<proteinExistence type="predicted"/>
<keyword evidence="5" id="KW-1185">Reference proteome</keyword>
<dbReference type="EMBL" id="JAAVUP010000018">
    <property type="protein sequence ID" value="NKE20037.1"/>
    <property type="molecule type" value="Genomic_DNA"/>
</dbReference>